<dbReference type="RefSeq" id="WP_025244256.1">
    <property type="nucleotide sequence ID" value="NZ_CP006568.1"/>
</dbReference>
<keyword evidence="2" id="KW-1185">Reference proteome</keyword>
<dbReference type="HOGENOM" id="CLU_147418_0_0_6"/>
<dbReference type="KEGG" id="pes:SOPEG_0588"/>
<dbReference type="Proteomes" id="UP000019025">
    <property type="component" value="Chromosome"/>
</dbReference>
<sequence>MSNNTITAADAIITLSVINLYPSGVQLQDFAADNVYGTDALVLAETVRGADGKLSAGFICGNISQTFHIMPDSASRDVFDTWAAISRASVAVFRCNATVVLPALKRQYKCVNGVLKQWKALPDAARILQASQAIIEWESITAEAFN</sequence>
<evidence type="ECO:0000313" key="1">
    <source>
        <dbReference type="EMBL" id="AHF73141.1"/>
    </source>
</evidence>
<name>W0HHB6_9GAMM</name>
<dbReference type="PATRIC" id="fig|2342.5.peg.610"/>
<proteinExistence type="predicted"/>
<reference evidence="1 2" key="1">
    <citation type="journal article" date="2014" name="Genome Biol. Evol.">
        <title>Genome degeneration and adaptation in a nascent stage of symbiosis.</title>
        <authorList>
            <person name="Oakeson K.F."/>
            <person name="Gil R."/>
            <person name="Clayton A.L."/>
            <person name="Dunn D.M."/>
            <person name="von Niederhausern A.C."/>
            <person name="Hamil C."/>
            <person name="Aoyagi A."/>
            <person name="Duval B."/>
            <person name="Baca A."/>
            <person name="Silva F.J."/>
            <person name="Vallier A."/>
            <person name="Jackson D.G."/>
            <person name="Latorre A."/>
            <person name="Weiss R.B."/>
            <person name="Heddi A."/>
            <person name="Moya A."/>
            <person name="Dale C."/>
        </authorList>
    </citation>
    <scope>NUCLEOTIDE SEQUENCE [LARGE SCALE GENOMIC DNA]</scope>
    <source>
        <strain evidence="2">none</strain>
    </source>
</reference>
<dbReference type="InterPro" id="IPR054440">
    <property type="entry name" value="Gp32-like"/>
</dbReference>
<protein>
    <submittedName>
        <fullName evidence="1">Uncharacterized protein</fullName>
    </submittedName>
</protein>
<dbReference type="eggNOG" id="ENOG50331ZP">
    <property type="taxonomic scope" value="Bacteria"/>
</dbReference>
<dbReference type="Pfam" id="PF22764">
    <property type="entry name" value="E217_Gp32"/>
    <property type="match status" value="1"/>
</dbReference>
<organism evidence="1 2">
    <name type="scientific">Candidatus Sodalis pierantonii str. SOPE</name>
    <dbReference type="NCBI Taxonomy" id="2342"/>
    <lineage>
        <taxon>Bacteria</taxon>
        <taxon>Pseudomonadati</taxon>
        <taxon>Pseudomonadota</taxon>
        <taxon>Gammaproteobacteria</taxon>
        <taxon>Enterobacterales</taxon>
        <taxon>Bruguierivoracaceae</taxon>
        <taxon>Sodalis</taxon>
    </lineage>
</organism>
<gene>
    <name evidence="1" type="ORF">SOPEG_0588</name>
</gene>
<dbReference type="EMBL" id="CP006568">
    <property type="protein sequence ID" value="AHF73141.1"/>
    <property type="molecule type" value="Genomic_DNA"/>
</dbReference>
<evidence type="ECO:0000313" key="2">
    <source>
        <dbReference type="Proteomes" id="UP000019025"/>
    </source>
</evidence>
<accession>W0HHB6</accession>
<dbReference type="AlphaFoldDB" id="W0HHB6"/>